<feature type="compositionally biased region" description="Basic residues" evidence="1">
    <location>
        <begin position="1"/>
        <end position="19"/>
    </location>
</feature>
<reference evidence="2 3" key="1">
    <citation type="journal article" date="2017" name="Nat. Ecol. Evol.">
        <title>Scallop genome provides insights into evolution of bilaterian karyotype and development.</title>
        <authorList>
            <person name="Wang S."/>
            <person name="Zhang J."/>
            <person name="Jiao W."/>
            <person name="Li J."/>
            <person name="Xun X."/>
            <person name="Sun Y."/>
            <person name="Guo X."/>
            <person name="Huan P."/>
            <person name="Dong B."/>
            <person name="Zhang L."/>
            <person name="Hu X."/>
            <person name="Sun X."/>
            <person name="Wang J."/>
            <person name="Zhao C."/>
            <person name="Wang Y."/>
            <person name="Wang D."/>
            <person name="Huang X."/>
            <person name="Wang R."/>
            <person name="Lv J."/>
            <person name="Li Y."/>
            <person name="Zhang Z."/>
            <person name="Liu B."/>
            <person name="Lu W."/>
            <person name="Hui Y."/>
            <person name="Liang J."/>
            <person name="Zhou Z."/>
            <person name="Hou R."/>
            <person name="Li X."/>
            <person name="Liu Y."/>
            <person name="Li H."/>
            <person name="Ning X."/>
            <person name="Lin Y."/>
            <person name="Zhao L."/>
            <person name="Xing Q."/>
            <person name="Dou J."/>
            <person name="Li Y."/>
            <person name="Mao J."/>
            <person name="Guo H."/>
            <person name="Dou H."/>
            <person name="Li T."/>
            <person name="Mu C."/>
            <person name="Jiang W."/>
            <person name="Fu Q."/>
            <person name="Fu X."/>
            <person name="Miao Y."/>
            <person name="Liu J."/>
            <person name="Yu Q."/>
            <person name="Li R."/>
            <person name="Liao H."/>
            <person name="Li X."/>
            <person name="Kong Y."/>
            <person name="Jiang Z."/>
            <person name="Chourrout D."/>
            <person name="Li R."/>
            <person name="Bao Z."/>
        </authorList>
    </citation>
    <scope>NUCLEOTIDE SEQUENCE [LARGE SCALE GENOMIC DNA]</scope>
    <source>
        <strain evidence="2 3">PY_sf001</strain>
    </source>
</reference>
<comment type="caution">
    <text evidence="2">The sequence shown here is derived from an EMBL/GenBank/DDBJ whole genome shotgun (WGS) entry which is preliminary data.</text>
</comment>
<evidence type="ECO:0000256" key="1">
    <source>
        <dbReference type="SAM" id="MobiDB-lite"/>
    </source>
</evidence>
<evidence type="ECO:0000313" key="3">
    <source>
        <dbReference type="Proteomes" id="UP000242188"/>
    </source>
</evidence>
<sequence length="94" mass="10839">MERDQVRRKRKGTQLKKKMQQLESNKNNSNGDLSGQRTDVKVLLVYVYDRPDGFTRLPVTSSVTGNYSVTVNSEQSGLTEIFIYGKRTLKIIKW</sequence>
<evidence type="ECO:0000313" key="2">
    <source>
        <dbReference type="EMBL" id="OWF46419.1"/>
    </source>
</evidence>
<proteinExistence type="predicted"/>
<organism evidence="2 3">
    <name type="scientific">Mizuhopecten yessoensis</name>
    <name type="common">Japanese scallop</name>
    <name type="synonym">Patinopecten yessoensis</name>
    <dbReference type="NCBI Taxonomy" id="6573"/>
    <lineage>
        <taxon>Eukaryota</taxon>
        <taxon>Metazoa</taxon>
        <taxon>Spiralia</taxon>
        <taxon>Lophotrochozoa</taxon>
        <taxon>Mollusca</taxon>
        <taxon>Bivalvia</taxon>
        <taxon>Autobranchia</taxon>
        <taxon>Pteriomorphia</taxon>
        <taxon>Pectinida</taxon>
        <taxon>Pectinoidea</taxon>
        <taxon>Pectinidae</taxon>
        <taxon>Mizuhopecten</taxon>
    </lineage>
</organism>
<dbReference type="Proteomes" id="UP000242188">
    <property type="component" value="Unassembled WGS sequence"/>
</dbReference>
<keyword evidence="3" id="KW-1185">Reference proteome</keyword>
<accession>A0A210QCE9</accession>
<gene>
    <name evidence="2" type="ORF">KP79_PYT09684</name>
</gene>
<protein>
    <submittedName>
        <fullName evidence="2">Uncharacterized protein</fullName>
    </submittedName>
</protein>
<feature type="region of interest" description="Disordered" evidence="1">
    <location>
        <begin position="1"/>
        <end position="35"/>
    </location>
</feature>
<dbReference type="EMBL" id="NEDP02004184">
    <property type="protein sequence ID" value="OWF46419.1"/>
    <property type="molecule type" value="Genomic_DNA"/>
</dbReference>
<feature type="compositionally biased region" description="Polar residues" evidence="1">
    <location>
        <begin position="21"/>
        <end position="35"/>
    </location>
</feature>
<dbReference type="AlphaFoldDB" id="A0A210QCE9"/>
<name>A0A210QCE9_MIZYE</name>